<feature type="region of interest" description="Disordered" evidence="1">
    <location>
        <begin position="46"/>
        <end position="77"/>
    </location>
</feature>
<dbReference type="Gene3D" id="3.90.550.50">
    <property type="match status" value="1"/>
</dbReference>
<proteinExistence type="predicted"/>
<accession>A0A7S0K9Z1</accession>
<dbReference type="AlphaFoldDB" id="A0A7S0K9Z1"/>
<sequence>MVQRRSAAQVFEPLTPSGHRQRLLVAVAAAAVLAIAFAIAASSSAGAPASGRERDIRGGDRRVGSLDVGPGRSSASPEEACAEGVLCTAGASPEACRTPDATPGTGASQNGITGAPPVVDDDRAVPDALFWARVHTFSVTAASLSDRAVAAHRAWGHAIPGLVWIADRPMPALEAEGATVRVVRHSFEAVFDRMTDRMLDIWADVWANQVKPQHQWVVRVWDDNFIWRPGMERQIRAVEQLWCCSPDKPVLVGPMRFFFHKLRGKPFGFAAGGPPWILSRAAMERLFGRSQPLASQAVALHRHWGQQWCAAEWVPRSTCFAAEDVLLSIAAMRVGVFFFEAHGMLPGSVFKTPSRSISDTTNAETLPWQQTVLRCRLPGLTEIRQSGLAADTWAMHYVPSHKQQEVLHAYRAGCDQDTAKALFNHSASGRYAGLSLEPEDFLDIEDEIAAL</sequence>
<feature type="region of interest" description="Disordered" evidence="1">
    <location>
        <begin position="95"/>
        <end position="118"/>
    </location>
</feature>
<evidence type="ECO:0000256" key="1">
    <source>
        <dbReference type="SAM" id="MobiDB-lite"/>
    </source>
</evidence>
<feature type="compositionally biased region" description="Basic and acidic residues" evidence="1">
    <location>
        <begin position="51"/>
        <end position="64"/>
    </location>
</feature>
<organism evidence="2">
    <name type="scientific">Cafeteria roenbergensis</name>
    <name type="common">Marine flagellate</name>
    <dbReference type="NCBI Taxonomy" id="33653"/>
    <lineage>
        <taxon>Eukaryota</taxon>
        <taxon>Sar</taxon>
        <taxon>Stramenopiles</taxon>
        <taxon>Bigyra</taxon>
        <taxon>Opalozoa</taxon>
        <taxon>Bicosoecida</taxon>
        <taxon>Cafeteriaceae</taxon>
        <taxon>Cafeteria</taxon>
    </lineage>
</organism>
<dbReference type="EMBL" id="HBET01026238">
    <property type="protein sequence ID" value="CAD8573353.1"/>
    <property type="molecule type" value="Transcribed_RNA"/>
</dbReference>
<name>A0A7S0K9Z1_CAFRO</name>
<evidence type="ECO:0000313" key="2">
    <source>
        <dbReference type="EMBL" id="CAD8573353.1"/>
    </source>
</evidence>
<gene>
    <name evidence="2" type="ORF">CROE0942_LOCUS17735</name>
</gene>
<protein>
    <submittedName>
        <fullName evidence="2">Uncharacterized protein</fullName>
    </submittedName>
</protein>
<reference evidence="2" key="1">
    <citation type="submission" date="2021-01" db="EMBL/GenBank/DDBJ databases">
        <authorList>
            <person name="Corre E."/>
            <person name="Pelletier E."/>
            <person name="Niang G."/>
            <person name="Scheremetjew M."/>
            <person name="Finn R."/>
            <person name="Kale V."/>
            <person name="Holt S."/>
            <person name="Cochrane G."/>
            <person name="Meng A."/>
            <person name="Brown T."/>
            <person name="Cohen L."/>
        </authorList>
    </citation>
    <scope>NUCLEOTIDE SEQUENCE</scope>
    <source>
        <strain evidence="2">E4-10</strain>
    </source>
</reference>